<dbReference type="Proteomes" id="UP000030746">
    <property type="component" value="Unassembled WGS sequence"/>
</dbReference>
<dbReference type="InterPro" id="IPR006207">
    <property type="entry name" value="Cys_knot_C"/>
</dbReference>
<feature type="non-terminal residue" evidence="4">
    <location>
        <position position="1"/>
    </location>
</feature>
<feature type="domain" description="CTCK" evidence="3">
    <location>
        <begin position="2"/>
        <end position="93"/>
    </location>
</feature>
<comment type="caution">
    <text evidence="2">Lacks conserved residue(s) required for the propagation of feature annotation.</text>
</comment>
<dbReference type="PANTHER" id="PTHR28611">
    <property type="entry name" value="NORRIN"/>
    <property type="match status" value="1"/>
</dbReference>
<name>V4AKV8_LOTGI</name>
<dbReference type="InterPro" id="IPR003064">
    <property type="entry name" value="Norrie_dis"/>
</dbReference>
<dbReference type="GO" id="GO:0110135">
    <property type="term" value="P:Norrin signaling pathway"/>
    <property type="evidence" value="ECO:0007669"/>
    <property type="project" value="TreeGrafter"/>
</dbReference>
<dbReference type="KEGG" id="lgi:LOTGIDRAFT_78012"/>
<evidence type="ECO:0000256" key="2">
    <source>
        <dbReference type="PROSITE-ProRule" id="PRU00039"/>
    </source>
</evidence>
<dbReference type="PRINTS" id="PR01304">
    <property type="entry name" value="NORRIEDSEASE"/>
</dbReference>
<dbReference type="GO" id="GO:0005615">
    <property type="term" value="C:extracellular space"/>
    <property type="evidence" value="ECO:0007669"/>
    <property type="project" value="InterPro"/>
</dbReference>
<dbReference type="GO" id="GO:0016055">
    <property type="term" value="P:Wnt signaling pathway"/>
    <property type="evidence" value="ECO:0007669"/>
    <property type="project" value="InterPro"/>
</dbReference>
<dbReference type="SMART" id="SM00041">
    <property type="entry name" value="CT"/>
    <property type="match status" value="1"/>
</dbReference>
<dbReference type="CTD" id="20252314"/>
<gene>
    <name evidence="4" type="ORF">LOTGIDRAFT_78012</name>
</gene>
<dbReference type="GO" id="GO:0005109">
    <property type="term" value="F:frizzled binding"/>
    <property type="evidence" value="ECO:0007669"/>
    <property type="project" value="TreeGrafter"/>
</dbReference>
<dbReference type="InterPro" id="IPR029034">
    <property type="entry name" value="Cystine-knot_cytokine"/>
</dbReference>
<evidence type="ECO:0000313" key="4">
    <source>
        <dbReference type="EMBL" id="ESP04829.1"/>
    </source>
</evidence>
<evidence type="ECO:0000259" key="3">
    <source>
        <dbReference type="PROSITE" id="PS01225"/>
    </source>
</evidence>
<dbReference type="Gene3D" id="2.10.90.10">
    <property type="entry name" value="Cystine-knot cytokines"/>
    <property type="match status" value="1"/>
</dbReference>
<evidence type="ECO:0000313" key="5">
    <source>
        <dbReference type="Proteomes" id="UP000030746"/>
    </source>
</evidence>
<dbReference type="RefSeq" id="XP_009044338.1">
    <property type="nucleotide sequence ID" value="XM_009046090.1"/>
</dbReference>
<keyword evidence="5" id="KW-1185">Reference proteome</keyword>
<evidence type="ECO:0000256" key="1">
    <source>
        <dbReference type="ARBA" id="ARBA00023157"/>
    </source>
</evidence>
<organism evidence="4 5">
    <name type="scientific">Lottia gigantea</name>
    <name type="common">Giant owl limpet</name>
    <dbReference type="NCBI Taxonomy" id="225164"/>
    <lineage>
        <taxon>Eukaryota</taxon>
        <taxon>Metazoa</taxon>
        <taxon>Spiralia</taxon>
        <taxon>Lophotrochozoa</taxon>
        <taxon>Mollusca</taxon>
        <taxon>Gastropoda</taxon>
        <taxon>Patellogastropoda</taxon>
        <taxon>Lottioidea</taxon>
        <taxon>Lottiidae</taxon>
        <taxon>Lottia</taxon>
    </lineage>
</organism>
<dbReference type="STRING" id="225164.V4AKV8"/>
<dbReference type="GO" id="GO:0045893">
    <property type="term" value="P:positive regulation of DNA-templated transcription"/>
    <property type="evidence" value="ECO:0007669"/>
    <property type="project" value="TreeGrafter"/>
</dbReference>
<dbReference type="GeneID" id="20252314"/>
<accession>V4AKV8</accession>
<dbReference type="OrthoDB" id="6059567at2759"/>
<keyword evidence="1" id="KW-1015">Disulfide bond</keyword>
<dbReference type="PANTHER" id="PTHR28611:SF1">
    <property type="entry name" value="NORRIN"/>
    <property type="match status" value="1"/>
</dbReference>
<protein>
    <recommendedName>
        <fullName evidence="3">CTCK domain-containing protein</fullName>
    </recommendedName>
</protein>
<proteinExistence type="predicted"/>
<reference evidence="4 5" key="1">
    <citation type="journal article" date="2013" name="Nature">
        <title>Insights into bilaterian evolution from three spiralian genomes.</title>
        <authorList>
            <person name="Simakov O."/>
            <person name="Marletaz F."/>
            <person name="Cho S.J."/>
            <person name="Edsinger-Gonzales E."/>
            <person name="Havlak P."/>
            <person name="Hellsten U."/>
            <person name="Kuo D.H."/>
            <person name="Larsson T."/>
            <person name="Lv J."/>
            <person name="Arendt D."/>
            <person name="Savage R."/>
            <person name="Osoegawa K."/>
            <person name="de Jong P."/>
            <person name="Grimwood J."/>
            <person name="Chapman J.A."/>
            <person name="Shapiro H."/>
            <person name="Aerts A."/>
            <person name="Otillar R.P."/>
            <person name="Terry A.Y."/>
            <person name="Boore J.L."/>
            <person name="Grigoriev I.V."/>
            <person name="Lindberg D.R."/>
            <person name="Seaver E.C."/>
            <person name="Weisblat D.A."/>
            <person name="Putnam N.H."/>
            <person name="Rokhsar D.S."/>
        </authorList>
    </citation>
    <scope>NUCLEOTIDE SEQUENCE [LARGE SCALE GENOMIC DNA]</scope>
</reference>
<dbReference type="PROSITE" id="PS01225">
    <property type="entry name" value="CTCK_2"/>
    <property type="match status" value="1"/>
</dbReference>
<dbReference type="AlphaFoldDB" id="V4AKV8"/>
<dbReference type="HOGENOM" id="CLU_153977_0_0_1"/>
<sequence>RCMRHYFVETIRHPSRDCEHKNVLLARCEGSCQKSKTIPRISFSPVLYRPFKYSCPCCRDALSIMKAVPLKCKNKRRVFATYRYIIQCACHYC</sequence>
<dbReference type="OMA" id="NVLMARC"/>
<dbReference type="EMBL" id="KB199651">
    <property type="protein sequence ID" value="ESP04829.1"/>
    <property type="molecule type" value="Genomic_DNA"/>
</dbReference>
<feature type="non-terminal residue" evidence="4">
    <location>
        <position position="93"/>
    </location>
</feature>
<dbReference type="GO" id="GO:0005125">
    <property type="term" value="F:cytokine activity"/>
    <property type="evidence" value="ECO:0007669"/>
    <property type="project" value="TreeGrafter"/>
</dbReference>